<dbReference type="Gene3D" id="1.10.3720.10">
    <property type="entry name" value="MetI-like"/>
    <property type="match status" value="1"/>
</dbReference>
<dbReference type="Pfam" id="PF00528">
    <property type="entry name" value="BPD_transp_1"/>
    <property type="match status" value="1"/>
</dbReference>
<dbReference type="InterPro" id="IPR035906">
    <property type="entry name" value="MetI-like_sf"/>
</dbReference>
<reference evidence="11" key="1">
    <citation type="submission" date="2021-11" db="EMBL/GenBank/DDBJ databases">
        <title>Draft genome sequence of Alcaligenes endophyticus type strain CCUG 75668T.</title>
        <authorList>
            <person name="Salva-Serra F."/>
            <person name="Duran R.E."/>
            <person name="Seeger M."/>
            <person name="Moore E.R.B."/>
            <person name="Jaen-Luchoro D."/>
        </authorList>
    </citation>
    <scope>NUCLEOTIDE SEQUENCE</scope>
    <source>
        <strain evidence="11">CCUG 75668</strain>
    </source>
</reference>
<comment type="similarity">
    <text evidence="2">Belongs to the binding-protein-dependent transport system permease family. HisMQ subfamily.</text>
</comment>
<dbReference type="InterPro" id="IPR051613">
    <property type="entry name" value="ABC_transp_permease_HisMQ"/>
</dbReference>
<dbReference type="PANTHER" id="PTHR30133:SF1">
    <property type="entry name" value="HISTIDINE TRANSPORT SYSTEM PERMEASE PROTEIN HISQ"/>
    <property type="match status" value="1"/>
</dbReference>
<feature type="transmembrane region" description="Helical" evidence="9">
    <location>
        <begin position="191"/>
        <end position="215"/>
    </location>
</feature>
<evidence type="ECO:0000256" key="4">
    <source>
        <dbReference type="ARBA" id="ARBA00022475"/>
    </source>
</evidence>
<dbReference type="EMBL" id="JAJHNU010000005">
    <property type="protein sequence ID" value="MDN4122527.1"/>
    <property type="molecule type" value="Genomic_DNA"/>
</dbReference>
<feature type="transmembrane region" description="Helical" evidence="9">
    <location>
        <begin position="160"/>
        <end position="179"/>
    </location>
</feature>
<evidence type="ECO:0000313" key="12">
    <source>
        <dbReference type="Proteomes" id="UP001168613"/>
    </source>
</evidence>
<dbReference type="InterPro" id="IPR010065">
    <property type="entry name" value="AA_ABC_transptr_permease_3TM"/>
</dbReference>
<dbReference type="PROSITE" id="PS50928">
    <property type="entry name" value="ABC_TM1"/>
    <property type="match status" value="1"/>
</dbReference>
<evidence type="ECO:0000259" key="10">
    <source>
        <dbReference type="PROSITE" id="PS50928"/>
    </source>
</evidence>
<sequence>MMYGYFPLVLQGVGVTVALACCAILCATAVGVFGALLKNSRFPLVRGLMEVYTTLNRGIPDLVIMLLVFYNLQTLINTVCLWLGWSRIELDAFTAGVITLAFIHGAYMTETFRGALEAIPRGQAEAGLSTGMSHTRVFCSITLPQMLRLAIPGYSNNIQVVIKSTALVSIIGLVDIIGITQQAGRSTQQFLFFNFVAAGAYLAFTTIALLLLALLNRRVNRGIKGANL</sequence>
<dbReference type="PANTHER" id="PTHR30133">
    <property type="entry name" value="CATIONIC AMINO ACID TRANSPORTER, MEMBRANE COMPONENT"/>
    <property type="match status" value="1"/>
</dbReference>
<organism evidence="11 12">
    <name type="scientific">Alcaligenes endophyticus</name>
    <dbReference type="NCBI Taxonomy" id="1929088"/>
    <lineage>
        <taxon>Bacteria</taxon>
        <taxon>Pseudomonadati</taxon>
        <taxon>Pseudomonadota</taxon>
        <taxon>Betaproteobacteria</taxon>
        <taxon>Burkholderiales</taxon>
        <taxon>Alcaligenaceae</taxon>
        <taxon>Alcaligenes</taxon>
    </lineage>
</organism>
<evidence type="ECO:0000256" key="6">
    <source>
        <dbReference type="ARBA" id="ARBA00022692"/>
    </source>
</evidence>
<feature type="transmembrane region" description="Helical" evidence="9">
    <location>
        <begin position="12"/>
        <end position="37"/>
    </location>
</feature>
<gene>
    <name evidence="11" type="ORF">LMS43_14625</name>
</gene>
<evidence type="ECO:0000256" key="8">
    <source>
        <dbReference type="ARBA" id="ARBA00023136"/>
    </source>
</evidence>
<evidence type="ECO:0000256" key="9">
    <source>
        <dbReference type="RuleBase" id="RU363032"/>
    </source>
</evidence>
<keyword evidence="8 9" id="KW-0472">Membrane</keyword>
<dbReference type="RefSeq" id="WP_266123942.1">
    <property type="nucleotide sequence ID" value="NZ_JAJHNU010000005.1"/>
</dbReference>
<proteinExistence type="inferred from homology"/>
<keyword evidence="12" id="KW-1185">Reference proteome</keyword>
<keyword evidence="6 9" id="KW-0812">Transmembrane</keyword>
<feature type="transmembrane region" description="Helical" evidence="9">
    <location>
        <begin position="58"/>
        <end position="84"/>
    </location>
</feature>
<keyword evidence="3 9" id="KW-0813">Transport</keyword>
<accession>A0ABT8EMJ3</accession>
<evidence type="ECO:0000256" key="1">
    <source>
        <dbReference type="ARBA" id="ARBA00004429"/>
    </source>
</evidence>
<keyword evidence="5" id="KW-0997">Cell inner membrane</keyword>
<dbReference type="Proteomes" id="UP001168613">
    <property type="component" value="Unassembled WGS sequence"/>
</dbReference>
<dbReference type="CDD" id="cd06261">
    <property type="entry name" value="TM_PBP2"/>
    <property type="match status" value="1"/>
</dbReference>
<keyword evidence="4" id="KW-1003">Cell membrane</keyword>
<dbReference type="InterPro" id="IPR000515">
    <property type="entry name" value="MetI-like"/>
</dbReference>
<comment type="caution">
    <text evidence="11">The sequence shown here is derived from an EMBL/GenBank/DDBJ whole genome shotgun (WGS) entry which is preliminary data.</text>
</comment>
<comment type="subcellular location">
    <subcellularLocation>
        <location evidence="1">Cell inner membrane</location>
        <topology evidence="1">Multi-pass membrane protein</topology>
    </subcellularLocation>
    <subcellularLocation>
        <location evidence="9">Cell membrane</location>
        <topology evidence="9">Multi-pass membrane protein</topology>
    </subcellularLocation>
</comment>
<feature type="transmembrane region" description="Helical" evidence="9">
    <location>
        <begin position="90"/>
        <end position="107"/>
    </location>
</feature>
<protein>
    <submittedName>
        <fullName evidence="11">ABC transporter permease subunit</fullName>
    </submittedName>
</protein>
<name>A0ABT8EMJ3_9BURK</name>
<evidence type="ECO:0000313" key="11">
    <source>
        <dbReference type="EMBL" id="MDN4122527.1"/>
    </source>
</evidence>
<dbReference type="SUPFAM" id="SSF161098">
    <property type="entry name" value="MetI-like"/>
    <property type="match status" value="1"/>
</dbReference>
<feature type="domain" description="ABC transmembrane type-1" evidence="10">
    <location>
        <begin position="13"/>
        <end position="213"/>
    </location>
</feature>
<evidence type="ECO:0000256" key="7">
    <source>
        <dbReference type="ARBA" id="ARBA00022989"/>
    </source>
</evidence>
<evidence type="ECO:0000256" key="2">
    <source>
        <dbReference type="ARBA" id="ARBA00010072"/>
    </source>
</evidence>
<dbReference type="NCBIfam" id="TIGR01726">
    <property type="entry name" value="HEQRo_perm_3TM"/>
    <property type="match status" value="1"/>
</dbReference>
<keyword evidence="7 9" id="KW-1133">Transmembrane helix</keyword>
<evidence type="ECO:0000256" key="5">
    <source>
        <dbReference type="ARBA" id="ARBA00022519"/>
    </source>
</evidence>
<evidence type="ECO:0000256" key="3">
    <source>
        <dbReference type="ARBA" id="ARBA00022448"/>
    </source>
</evidence>